<dbReference type="Proteomes" id="UP000059188">
    <property type="component" value="Unassembled WGS sequence"/>
</dbReference>
<proteinExistence type="predicted"/>
<dbReference type="EMBL" id="LN679112">
    <property type="protein sequence ID" value="CEL53658.1"/>
    <property type="molecule type" value="Genomic_DNA"/>
</dbReference>
<gene>
    <name evidence="2" type="ORF">RSOLAG1IB_06513</name>
</gene>
<dbReference type="Pfam" id="PF00651">
    <property type="entry name" value="BTB"/>
    <property type="match status" value="1"/>
</dbReference>
<dbReference type="SUPFAM" id="SSF54695">
    <property type="entry name" value="POZ domain"/>
    <property type="match status" value="1"/>
</dbReference>
<keyword evidence="3" id="KW-1185">Reference proteome</keyword>
<accession>A0A0B7FBU3</accession>
<protein>
    <recommendedName>
        <fullName evidence="1">BTB domain-containing protein</fullName>
    </recommendedName>
</protein>
<sequence>MAKKRSTAVPSRAGSVVFIGNADDKPGEFPTTEVPETVVPHPEFFLDNTLIAIQIEKTLYNVHKYQLTKSEFFSRVFKEPRDEDEPEVGSSPKDPLIIKGISASDFSDLLNVLYASHFSKSQYVPETHLIIPAFRIATALTFSELLSFLLPFAQQNLCDVDKILFAREFDINEWLEPAHVHLCERKTPLSTEEARKLGVDSVLIIWRMREQYRSISFPIDQNYCGSCAGWDYTGSNNTCSGCGGGSARLRCQGKGIVAKMDKLVADGPLIRKAVNKWIKDDFVIKP</sequence>
<dbReference type="Gene3D" id="3.30.710.10">
    <property type="entry name" value="Potassium Channel Kv1.1, Chain A"/>
    <property type="match status" value="1"/>
</dbReference>
<dbReference type="InterPro" id="IPR011333">
    <property type="entry name" value="SKP1/BTB/POZ_sf"/>
</dbReference>
<dbReference type="AlphaFoldDB" id="A0A0B7FBU3"/>
<name>A0A0B7FBU3_THACB</name>
<dbReference type="InterPro" id="IPR000210">
    <property type="entry name" value="BTB/POZ_dom"/>
</dbReference>
<dbReference type="OrthoDB" id="2367075at2759"/>
<organism evidence="2 3">
    <name type="scientific">Thanatephorus cucumeris (strain AG1-IB / isolate 7/3/14)</name>
    <name type="common">Lettuce bottom rot fungus</name>
    <name type="synonym">Rhizoctonia solani</name>
    <dbReference type="NCBI Taxonomy" id="1108050"/>
    <lineage>
        <taxon>Eukaryota</taxon>
        <taxon>Fungi</taxon>
        <taxon>Dikarya</taxon>
        <taxon>Basidiomycota</taxon>
        <taxon>Agaricomycotina</taxon>
        <taxon>Agaricomycetes</taxon>
        <taxon>Cantharellales</taxon>
        <taxon>Ceratobasidiaceae</taxon>
        <taxon>Rhizoctonia</taxon>
        <taxon>Rhizoctonia solani AG-1</taxon>
    </lineage>
</organism>
<dbReference type="STRING" id="1108050.A0A0B7FBU3"/>
<evidence type="ECO:0000259" key="1">
    <source>
        <dbReference type="PROSITE" id="PS50097"/>
    </source>
</evidence>
<reference evidence="2 3" key="1">
    <citation type="submission" date="2014-11" db="EMBL/GenBank/DDBJ databases">
        <authorList>
            <person name="Wibberg Daniel"/>
        </authorList>
    </citation>
    <scope>NUCLEOTIDE SEQUENCE [LARGE SCALE GENOMIC DNA]</scope>
    <source>
        <strain evidence="2">Rhizoctonia solani AG1-IB 7/3/14</strain>
    </source>
</reference>
<evidence type="ECO:0000313" key="3">
    <source>
        <dbReference type="Proteomes" id="UP000059188"/>
    </source>
</evidence>
<evidence type="ECO:0000313" key="2">
    <source>
        <dbReference type="EMBL" id="CEL53658.1"/>
    </source>
</evidence>
<feature type="domain" description="BTB" evidence="1">
    <location>
        <begin position="47"/>
        <end position="122"/>
    </location>
</feature>
<dbReference type="PROSITE" id="PS50097">
    <property type="entry name" value="BTB"/>
    <property type="match status" value="1"/>
</dbReference>